<feature type="signal peptide" evidence="10">
    <location>
        <begin position="1"/>
        <end position="23"/>
    </location>
</feature>
<evidence type="ECO:0000256" key="6">
    <source>
        <dbReference type="ARBA" id="ARBA00023306"/>
    </source>
</evidence>
<name>G4ZW07_PHYSP</name>
<dbReference type="GO" id="GO:0005680">
    <property type="term" value="C:anaphase-promoting complex"/>
    <property type="evidence" value="ECO:0007669"/>
    <property type="project" value="InterPro"/>
</dbReference>
<evidence type="ECO:0000256" key="3">
    <source>
        <dbReference type="ARBA" id="ARBA00022618"/>
    </source>
</evidence>
<feature type="compositionally biased region" description="Low complexity" evidence="9">
    <location>
        <begin position="369"/>
        <end position="379"/>
    </location>
</feature>
<keyword evidence="5" id="KW-0833">Ubl conjugation pathway</keyword>
<evidence type="ECO:0000313" key="13">
    <source>
        <dbReference type="Proteomes" id="UP000002640"/>
    </source>
</evidence>
<dbReference type="Gene3D" id="1.25.40.10">
    <property type="entry name" value="Tetratricopeptide repeat domain"/>
    <property type="match status" value="1"/>
</dbReference>
<comment type="function">
    <text evidence="8">Component of the anaphase promoting complex/cyclosome (APC/C), a cell cycle-regulated E3 ubiquitin ligase that controls progression through mitosis and the G1 phase of the cell cycle. The APC/C complex acts by mediating ubiquitination and subsequent degradation of target proteins: it mainly mediates the formation of 'Lys-11'-linked polyubiquitin chains and, to a lower extent, the formation of 'Lys-48'- and 'Lys-63'-linked polyubiquitin chains. The APC/C complex catalyzes assembly of branched 'Lys-11'-/'Lys-48'-linked branched ubiquitin chains on target proteins.</text>
</comment>
<dbReference type="InterPro" id="IPR037679">
    <property type="entry name" value="Apc5"/>
</dbReference>
<evidence type="ECO:0000256" key="4">
    <source>
        <dbReference type="ARBA" id="ARBA00022776"/>
    </source>
</evidence>
<accession>G4ZW07</accession>
<reference evidence="12 13" key="1">
    <citation type="journal article" date="2006" name="Science">
        <title>Phytophthora genome sequences uncover evolutionary origins and mechanisms of pathogenesis.</title>
        <authorList>
            <person name="Tyler B.M."/>
            <person name="Tripathy S."/>
            <person name="Zhang X."/>
            <person name="Dehal P."/>
            <person name="Jiang R.H."/>
            <person name="Aerts A."/>
            <person name="Arredondo F.D."/>
            <person name="Baxter L."/>
            <person name="Bensasson D."/>
            <person name="Beynon J.L."/>
            <person name="Chapman J."/>
            <person name="Damasceno C.M."/>
            <person name="Dorrance A.E."/>
            <person name="Dou D."/>
            <person name="Dickerman A.W."/>
            <person name="Dubchak I.L."/>
            <person name="Garbelotto M."/>
            <person name="Gijzen M."/>
            <person name="Gordon S.G."/>
            <person name="Govers F."/>
            <person name="Grunwald N.J."/>
            <person name="Huang W."/>
            <person name="Ivors K.L."/>
            <person name="Jones R.W."/>
            <person name="Kamoun S."/>
            <person name="Krampis K."/>
            <person name="Lamour K.H."/>
            <person name="Lee M.K."/>
            <person name="McDonald W.H."/>
            <person name="Medina M."/>
            <person name="Meijer H.J."/>
            <person name="Nordberg E.K."/>
            <person name="Maclean D.J."/>
            <person name="Ospina-Giraldo M.D."/>
            <person name="Morris P.F."/>
            <person name="Phuntumart V."/>
            <person name="Putnam N.H."/>
            <person name="Rash S."/>
            <person name="Rose J.K."/>
            <person name="Sakihama Y."/>
            <person name="Salamov A.A."/>
            <person name="Savidor A."/>
            <person name="Scheuring C.F."/>
            <person name="Smith B.M."/>
            <person name="Sobral B.W."/>
            <person name="Terry A."/>
            <person name="Torto-Alalibo T.A."/>
            <person name="Win J."/>
            <person name="Xu Z."/>
            <person name="Zhang H."/>
            <person name="Grigoriev I.V."/>
            <person name="Rokhsar D.S."/>
            <person name="Boore J.L."/>
        </authorList>
    </citation>
    <scope>NUCLEOTIDE SEQUENCE [LARGE SCALE GENOMIC DNA]</scope>
    <source>
        <strain evidence="12 13">P6497</strain>
    </source>
</reference>
<keyword evidence="6" id="KW-0131">Cell cycle</keyword>
<keyword evidence="3" id="KW-0132">Cell division</keyword>
<evidence type="ECO:0000256" key="9">
    <source>
        <dbReference type="SAM" id="MobiDB-lite"/>
    </source>
</evidence>
<keyword evidence="4" id="KW-0498">Mitosis</keyword>
<dbReference type="InParanoid" id="G4ZW07"/>
<evidence type="ECO:0000256" key="8">
    <source>
        <dbReference type="ARBA" id="ARBA00045696"/>
    </source>
</evidence>
<evidence type="ECO:0000256" key="10">
    <source>
        <dbReference type="SAM" id="SignalP"/>
    </source>
</evidence>
<feature type="region of interest" description="Disordered" evidence="9">
    <location>
        <begin position="27"/>
        <end position="53"/>
    </location>
</feature>
<dbReference type="GO" id="GO:0070979">
    <property type="term" value="P:protein K11-linked ubiquitination"/>
    <property type="evidence" value="ECO:0007669"/>
    <property type="project" value="TreeGrafter"/>
</dbReference>
<sequence>MCKWKANAYVLSVCLLVSEYVRQQQQDASRGGAGEDSVASLVDAPHAPPAAPTVSRTTLNALARFLRREIQHPISANQSAGFTTLKSLLRRLEISLDSAKDFEQLSWQLVSILSKIESPDAVMNTVEQISECVAPLASSREDGEDADVDSTSSTLVRTSLLGVFVRSFLLAVNRLLFDGLSRLFDDVQQYLEQFREDMEKEKKADKAMEQKDTNLDLIASPASQHMWNESKMEDDDLLLSPIHSGSATPSLDPQILAEKLMTAEAVREVDDPAVWSNDQLSYILNDMAHEMEGRPRNQHQASQRTDGDQSTEDELQVLRKKMDCSNPNVLYVKYLSYLHERDYQGALDTLHQYHDVLSPHQESRSSVNGASDGVGSTSSGSAGANLHFRGSGIQYAALNLAGLQIIFDHYNAAQESIQEAIRVAQHHGDHICVAFALAWLIRINQKIGKPKDAVLQLVSSCLNRAQELRLPALQVLATLTEVESDLTRGRTDHPESVGSATQFVPHMFAAQTPAPRPLHIWSRLHEAMQSVALIATPAASLSNNGTRTMIVLQAQAAAGSGGDAPDRSGGSGMDWIKSTEAILDTVWKLSGKVTISSAAGWSLFGHRSLEQIFSRMHLLCYEDSASTGEVALTVSQMAISKLRTLHHLFFSWVLHRGEFSRAEVHLDAILALSPEGKDFSAYLAALMLKADLLAAMGNYPRSLELLENAEVTCNEHGFAYLHAQVLIAASRTRFQASAPHAPFAPLNALMKCIDICRGHHFDLLLAEAHVVMAEIYIAMGKLQDAHALIDDQMPLVMEHGSVQLRGECLLVLAKTMVASIKRSKEGAKEPASAAAKAIEMLNTSAKMFSSVQNLRRLKEVSYVQSLVYNHIALQAQRCGSDSSSYCSSREQAAANFLQYSSRLKQAAFLTVEPFFDLEFPESIRQVIDHRSSEFEAIKKL</sequence>
<comment type="similarity">
    <text evidence="1">Belongs to the APC5 family.</text>
</comment>
<dbReference type="UniPathway" id="UPA00143"/>
<dbReference type="SMR" id="G4ZW07"/>
<dbReference type="RefSeq" id="XP_009531920.1">
    <property type="nucleotide sequence ID" value="XM_009533625.1"/>
</dbReference>
<dbReference type="KEGG" id="psoj:PHYSODRAFT_517713"/>
<evidence type="ECO:0000256" key="7">
    <source>
        <dbReference type="ARBA" id="ARBA00031069"/>
    </source>
</evidence>
<dbReference type="InterPro" id="IPR011990">
    <property type="entry name" value="TPR-like_helical_dom_sf"/>
</dbReference>
<feature type="chain" id="PRO_5003472476" description="Anaphase-promoting complex subunit 5" evidence="10">
    <location>
        <begin position="24"/>
        <end position="940"/>
    </location>
</feature>
<evidence type="ECO:0000259" key="11">
    <source>
        <dbReference type="Pfam" id="PF12862"/>
    </source>
</evidence>
<evidence type="ECO:0000256" key="1">
    <source>
        <dbReference type="ARBA" id="ARBA00007450"/>
    </source>
</evidence>
<dbReference type="SUPFAM" id="SSF48452">
    <property type="entry name" value="TPR-like"/>
    <property type="match status" value="1"/>
</dbReference>
<feature type="region of interest" description="Disordered" evidence="9">
    <location>
        <begin position="358"/>
        <end position="379"/>
    </location>
</feature>
<dbReference type="OMA" id="YAPRSHM"/>
<dbReference type="InterPro" id="IPR026000">
    <property type="entry name" value="Apc5_dom"/>
</dbReference>
<dbReference type="GeneID" id="20659965"/>
<dbReference type="STRING" id="1094619.G4ZW07"/>
<dbReference type="GO" id="GO:0045842">
    <property type="term" value="P:positive regulation of mitotic metaphase/anaphase transition"/>
    <property type="evidence" value="ECO:0007669"/>
    <property type="project" value="TreeGrafter"/>
</dbReference>
<dbReference type="Pfam" id="PF12862">
    <property type="entry name" value="ANAPC5"/>
    <property type="match status" value="1"/>
</dbReference>
<dbReference type="GO" id="GO:0051301">
    <property type="term" value="P:cell division"/>
    <property type="evidence" value="ECO:0007669"/>
    <property type="project" value="UniProtKB-KW"/>
</dbReference>
<evidence type="ECO:0000256" key="2">
    <source>
        <dbReference type="ARBA" id="ARBA00016066"/>
    </source>
</evidence>
<dbReference type="PANTHER" id="PTHR12830">
    <property type="entry name" value="ANAPHASE-PROMOTING COMPLEX SUBUNIT 5"/>
    <property type="match status" value="1"/>
</dbReference>
<dbReference type="Proteomes" id="UP000002640">
    <property type="component" value="Unassembled WGS sequence"/>
</dbReference>
<dbReference type="PANTHER" id="PTHR12830:SF9">
    <property type="entry name" value="ANAPHASE-PROMOTING COMPLEX SUBUNIT 5"/>
    <property type="match status" value="1"/>
</dbReference>
<organism evidence="12 13">
    <name type="scientific">Phytophthora sojae (strain P6497)</name>
    <name type="common">Soybean stem and root rot agent</name>
    <name type="synonym">Phytophthora megasperma f. sp. glycines</name>
    <dbReference type="NCBI Taxonomy" id="1094619"/>
    <lineage>
        <taxon>Eukaryota</taxon>
        <taxon>Sar</taxon>
        <taxon>Stramenopiles</taxon>
        <taxon>Oomycota</taxon>
        <taxon>Peronosporomycetes</taxon>
        <taxon>Peronosporales</taxon>
        <taxon>Peronosporaceae</taxon>
        <taxon>Phytophthora</taxon>
    </lineage>
</organism>
<evidence type="ECO:0000256" key="5">
    <source>
        <dbReference type="ARBA" id="ARBA00022786"/>
    </source>
</evidence>
<proteinExistence type="inferred from homology"/>
<protein>
    <recommendedName>
        <fullName evidence="2">Anaphase-promoting complex subunit 5</fullName>
    </recommendedName>
    <alternativeName>
        <fullName evidence="7">Cyclosome subunit 5</fullName>
    </alternativeName>
</protein>
<feature type="domain" description="Anaphase-promoting complex subunit 5" evidence="11">
    <location>
        <begin position="330"/>
        <end position="446"/>
    </location>
</feature>
<dbReference type="EMBL" id="JH159157">
    <property type="protein sequence ID" value="EGZ11587.1"/>
    <property type="molecule type" value="Genomic_DNA"/>
</dbReference>
<evidence type="ECO:0000313" key="12">
    <source>
        <dbReference type="EMBL" id="EGZ11587.1"/>
    </source>
</evidence>
<keyword evidence="13" id="KW-1185">Reference proteome</keyword>
<dbReference type="AlphaFoldDB" id="G4ZW07"/>
<feature type="region of interest" description="Disordered" evidence="9">
    <location>
        <begin position="292"/>
        <end position="313"/>
    </location>
</feature>
<keyword evidence="10" id="KW-0732">Signal</keyword>
<dbReference type="GO" id="GO:0031145">
    <property type="term" value="P:anaphase-promoting complex-dependent catabolic process"/>
    <property type="evidence" value="ECO:0007669"/>
    <property type="project" value="TreeGrafter"/>
</dbReference>
<gene>
    <name evidence="12" type="ORF">PHYSODRAFT_517713</name>
</gene>